<dbReference type="PROSITE" id="PS51257">
    <property type="entry name" value="PROKAR_LIPOPROTEIN"/>
    <property type="match status" value="1"/>
</dbReference>
<reference evidence="3" key="1">
    <citation type="journal article" date="2019" name="Int. J. Syst. Evol. Microbiol.">
        <title>The Global Catalogue of Microorganisms (GCM) 10K type strain sequencing project: providing services to taxonomists for standard genome sequencing and annotation.</title>
        <authorList>
            <consortium name="The Broad Institute Genomics Platform"/>
            <consortium name="The Broad Institute Genome Sequencing Center for Infectious Disease"/>
            <person name="Wu L."/>
            <person name="Ma J."/>
        </authorList>
    </citation>
    <scope>NUCLEOTIDE SEQUENCE [LARGE SCALE GENOMIC DNA]</scope>
    <source>
        <strain evidence="3">CCUG 53762</strain>
    </source>
</reference>
<feature type="chain" id="PRO_5046282472" description="Major paralogous domain-containing protein" evidence="1">
    <location>
        <begin position="22"/>
        <end position="267"/>
    </location>
</feature>
<keyword evidence="3" id="KW-1185">Reference proteome</keyword>
<evidence type="ECO:0000313" key="3">
    <source>
        <dbReference type="Proteomes" id="UP001597118"/>
    </source>
</evidence>
<evidence type="ECO:0000313" key="2">
    <source>
        <dbReference type="EMBL" id="MFD1628471.1"/>
    </source>
</evidence>
<protein>
    <recommendedName>
        <fullName evidence="4">Major paralogous domain-containing protein</fullName>
    </recommendedName>
</protein>
<keyword evidence="1" id="KW-0732">Signal</keyword>
<dbReference type="RefSeq" id="WP_379660858.1">
    <property type="nucleotide sequence ID" value="NZ_JBHUDG010000002.1"/>
</dbReference>
<gene>
    <name evidence="2" type="ORF">ACFSAH_01210</name>
</gene>
<dbReference type="Proteomes" id="UP001597118">
    <property type="component" value="Unassembled WGS sequence"/>
</dbReference>
<sequence length="267" mass="29018">MKYSIVYVLAVSLTLSIGCTAKKVTQQTASNANEVVPAKEIGASGSVTVSVGEDKVDYKTVRAADGKIWLQQNLGALRPAANIADKNAYGYYIQWGRGLDGHEGADSKIEMSVASPNNPRGLSKTEKNPFYTSEKNTGFWWKGGDQYDTWEANEQAKINEINGCDPCKQLLGREWRVPTIQEWKDVLTAEKVTSLLTAYSSNLKLVAAGMRNANNGKVGNQTGMLRIWSSSAAATGNSYLVNFSNKGLEYPAFSRGGGLSVRCIRSK</sequence>
<name>A0ABW4I6V5_9SPHI</name>
<feature type="signal peptide" evidence="1">
    <location>
        <begin position="1"/>
        <end position="21"/>
    </location>
</feature>
<dbReference type="EMBL" id="JBHUDG010000002">
    <property type="protein sequence ID" value="MFD1628471.1"/>
    <property type="molecule type" value="Genomic_DNA"/>
</dbReference>
<organism evidence="2 3">
    <name type="scientific">Pseudopedobacter beijingensis</name>
    <dbReference type="NCBI Taxonomy" id="1207056"/>
    <lineage>
        <taxon>Bacteria</taxon>
        <taxon>Pseudomonadati</taxon>
        <taxon>Bacteroidota</taxon>
        <taxon>Sphingobacteriia</taxon>
        <taxon>Sphingobacteriales</taxon>
        <taxon>Sphingobacteriaceae</taxon>
        <taxon>Pseudopedobacter</taxon>
    </lineage>
</organism>
<accession>A0ABW4I6V5</accession>
<proteinExistence type="predicted"/>
<evidence type="ECO:0008006" key="4">
    <source>
        <dbReference type="Google" id="ProtNLM"/>
    </source>
</evidence>
<comment type="caution">
    <text evidence="2">The sequence shown here is derived from an EMBL/GenBank/DDBJ whole genome shotgun (WGS) entry which is preliminary data.</text>
</comment>
<evidence type="ECO:0000256" key="1">
    <source>
        <dbReference type="SAM" id="SignalP"/>
    </source>
</evidence>